<dbReference type="Proteomes" id="UP000050863">
    <property type="component" value="Unassembled WGS sequence"/>
</dbReference>
<dbReference type="Pfam" id="PF00072">
    <property type="entry name" value="Response_reg"/>
    <property type="match status" value="1"/>
</dbReference>
<accession>A0A0R3LUK7</accession>
<dbReference type="GO" id="GO:0003677">
    <property type="term" value="F:DNA binding"/>
    <property type="evidence" value="ECO:0007669"/>
    <property type="project" value="UniProtKB-KW"/>
</dbReference>
<keyword evidence="4" id="KW-0238">DNA-binding</keyword>
<dbReference type="InterPro" id="IPR050595">
    <property type="entry name" value="Bact_response_regulator"/>
</dbReference>
<dbReference type="AlphaFoldDB" id="A0A0R3LUK7"/>
<evidence type="ECO:0000256" key="2">
    <source>
        <dbReference type="PROSITE-ProRule" id="PRU00169"/>
    </source>
</evidence>
<evidence type="ECO:0000313" key="5">
    <source>
        <dbReference type="Proteomes" id="UP000050863"/>
    </source>
</evidence>
<proteinExistence type="predicted"/>
<dbReference type="Gene3D" id="3.40.50.2300">
    <property type="match status" value="1"/>
</dbReference>
<dbReference type="SMART" id="SM00448">
    <property type="entry name" value="REC"/>
    <property type="match status" value="1"/>
</dbReference>
<keyword evidence="5" id="KW-1185">Reference proteome</keyword>
<feature type="modified residue" description="4-aspartylphosphate" evidence="2">
    <location>
        <position position="56"/>
    </location>
</feature>
<comment type="caution">
    <text evidence="4">The sequence shown here is derived from an EMBL/GenBank/DDBJ whole genome shotgun (WGS) entry which is preliminary data.</text>
</comment>
<dbReference type="SUPFAM" id="SSF52172">
    <property type="entry name" value="CheY-like"/>
    <property type="match status" value="1"/>
</dbReference>
<evidence type="ECO:0000313" key="4">
    <source>
        <dbReference type="EMBL" id="KRR08470.1"/>
    </source>
</evidence>
<dbReference type="InterPro" id="IPR011006">
    <property type="entry name" value="CheY-like_superfamily"/>
</dbReference>
<reference evidence="4 5" key="1">
    <citation type="submission" date="2014-03" db="EMBL/GenBank/DDBJ databases">
        <title>Bradyrhizobium valentinum sp. nov., isolated from effective nodules of Lupinus mariae-josephae, a lupine endemic of basic-lime soils in Eastern Spain.</title>
        <authorList>
            <person name="Duran D."/>
            <person name="Rey L."/>
            <person name="Navarro A."/>
            <person name="Busquets A."/>
            <person name="Imperial J."/>
            <person name="Ruiz-Argueso T."/>
        </authorList>
    </citation>
    <scope>NUCLEOTIDE SEQUENCE [LARGE SCALE GENOMIC DNA]</scope>
    <source>
        <strain evidence="4 5">PAC68</strain>
    </source>
</reference>
<keyword evidence="1 2" id="KW-0597">Phosphoprotein</keyword>
<dbReference type="EMBL" id="LLXZ01000086">
    <property type="protein sequence ID" value="KRR08470.1"/>
    <property type="molecule type" value="Genomic_DNA"/>
</dbReference>
<dbReference type="RefSeq" id="WP_057835824.1">
    <property type="nucleotide sequence ID" value="NZ_LLXZ01000086.1"/>
</dbReference>
<gene>
    <name evidence="4" type="ORF">CQ12_40295</name>
</gene>
<dbReference type="GO" id="GO:0000160">
    <property type="term" value="P:phosphorelay signal transduction system"/>
    <property type="evidence" value="ECO:0007669"/>
    <property type="project" value="InterPro"/>
</dbReference>
<dbReference type="OrthoDB" id="9784719at2"/>
<evidence type="ECO:0000259" key="3">
    <source>
        <dbReference type="PROSITE" id="PS50110"/>
    </source>
</evidence>
<name>A0A0R3LUK7_9BRAD</name>
<organism evidence="4 5">
    <name type="scientific">Bradyrhizobium jicamae</name>
    <dbReference type="NCBI Taxonomy" id="280332"/>
    <lineage>
        <taxon>Bacteria</taxon>
        <taxon>Pseudomonadati</taxon>
        <taxon>Pseudomonadota</taxon>
        <taxon>Alphaproteobacteria</taxon>
        <taxon>Hyphomicrobiales</taxon>
        <taxon>Nitrobacteraceae</taxon>
        <taxon>Bradyrhizobium</taxon>
    </lineage>
</organism>
<evidence type="ECO:0000256" key="1">
    <source>
        <dbReference type="ARBA" id="ARBA00022553"/>
    </source>
</evidence>
<dbReference type="PANTHER" id="PTHR44591">
    <property type="entry name" value="STRESS RESPONSE REGULATOR PROTEIN 1"/>
    <property type="match status" value="1"/>
</dbReference>
<dbReference type="STRING" id="280332.CQ12_40295"/>
<protein>
    <submittedName>
        <fullName evidence="4">DNA-binding protein</fullName>
    </submittedName>
</protein>
<dbReference type="InterPro" id="IPR001789">
    <property type="entry name" value="Sig_transdc_resp-reg_receiver"/>
</dbReference>
<dbReference type="PANTHER" id="PTHR44591:SF21">
    <property type="entry name" value="TWO-COMPONENT RESPONSE REGULATOR"/>
    <property type="match status" value="1"/>
</dbReference>
<feature type="domain" description="Response regulatory" evidence="3">
    <location>
        <begin position="5"/>
        <end position="114"/>
    </location>
</feature>
<sequence length="114" mass="12505">MSNFVTLLVEDDALQREVLADVLKDEGFEVLECTTGEAAELIIASTGTELQALITDHNLAGKMSGTELAHFARDRHPHLNIVIMSGTTVKPMPVGTAFLQKPFSPERLLDMVRE</sequence>
<dbReference type="PROSITE" id="PS50110">
    <property type="entry name" value="RESPONSE_REGULATORY"/>
    <property type="match status" value="1"/>
</dbReference>